<keyword evidence="2" id="KW-1185">Reference proteome</keyword>
<proteinExistence type="predicted"/>
<name>A0A9K3MZP8_HELAN</name>
<accession>A0A9K3MZP8</accession>
<gene>
    <name evidence="1" type="ORF">HanXRQr2_Chr11g0480471</name>
</gene>
<reference evidence="1" key="2">
    <citation type="submission" date="2020-06" db="EMBL/GenBank/DDBJ databases">
        <title>Helianthus annuus Genome sequencing and assembly Release 2.</title>
        <authorList>
            <person name="Gouzy J."/>
            <person name="Langlade N."/>
            <person name="Munos S."/>
        </authorList>
    </citation>
    <scope>NUCLEOTIDE SEQUENCE</scope>
    <source>
        <tissue evidence="1">Leaves</tissue>
    </source>
</reference>
<evidence type="ECO:0000313" key="2">
    <source>
        <dbReference type="Proteomes" id="UP000215914"/>
    </source>
</evidence>
<dbReference type="EMBL" id="MNCJ02000326">
    <property type="protein sequence ID" value="KAF5781178.1"/>
    <property type="molecule type" value="Genomic_DNA"/>
</dbReference>
<comment type="caution">
    <text evidence="1">The sequence shown here is derived from an EMBL/GenBank/DDBJ whole genome shotgun (WGS) entry which is preliminary data.</text>
</comment>
<dbReference type="Proteomes" id="UP000215914">
    <property type="component" value="Unassembled WGS sequence"/>
</dbReference>
<reference evidence="1" key="1">
    <citation type="journal article" date="2017" name="Nature">
        <title>The sunflower genome provides insights into oil metabolism, flowering and Asterid evolution.</title>
        <authorList>
            <person name="Badouin H."/>
            <person name="Gouzy J."/>
            <person name="Grassa C.J."/>
            <person name="Murat F."/>
            <person name="Staton S.E."/>
            <person name="Cottret L."/>
            <person name="Lelandais-Briere C."/>
            <person name="Owens G.L."/>
            <person name="Carrere S."/>
            <person name="Mayjonade B."/>
            <person name="Legrand L."/>
            <person name="Gill N."/>
            <person name="Kane N.C."/>
            <person name="Bowers J.E."/>
            <person name="Hubner S."/>
            <person name="Bellec A."/>
            <person name="Berard A."/>
            <person name="Berges H."/>
            <person name="Blanchet N."/>
            <person name="Boniface M.C."/>
            <person name="Brunel D."/>
            <person name="Catrice O."/>
            <person name="Chaidir N."/>
            <person name="Claudel C."/>
            <person name="Donnadieu C."/>
            <person name="Faraut T."/>
            <person name="Fievet G."/>
            <person name="Helmstetter N."/>
            <person name="King M."/>
            <person name="Knapp S.J."/>
            <person name="Lai Z."/>
            <person name="Le Paslier M.C."/>
            <person name="Lippi Y."/>
            <person name="Lorenzon L."/>
            <person name="Mandel J.R."/>
            <person name="Marage G."/>
            <person name="Marchand G."/>
            <person name="Marquand E."/>
            <person name="Bret-Mestries E."/>
            <person name="Morien E."/>
            <person name="Nambeesan S."/>
            <person name="Nguyen T."/>
            <person name="Pegot-Espagnet P."/>
            <person name="Pouilly N."/>
            <person name="Raftis F."/>
            <person name="Sallet E."/>
            <person name="Schiex T."/>
            <person name="Thomas J."/>
            <person name="Vandecasteele C."/>
            <person name="Vares D."/>
            <person name="Vear F."/>
            <person name="Vautrin S."/>
            <person name="Crespi M."/>
            <person name="Mangin B."/>
            <person name="Burke J.M."/>
            <person name="Salse J."/>
            <person name="Munos S."/>
            <person name="Vincourt P."/>
            <person name="Rieseberg L.H."/>
            <person name="Langlade N.B."/>
        </authorList>
    </citation>
    <scope>NUCLEOTIDE SEQUENCE</scope>
    <source>
        <tissue evidence="1">Leaves</tissue>
    </source>
</reference>
<evidence type="ECO:0000313" key="1">
    <source>
        <dbReference type="EMBL" id="KAF5781178.1"/>
    </source>
</evidence>
<protein>
    <submittedName>
        <fullName evidence="1">Uncharacterized protein</fullName>
    </submittedName>
</protein>
<dbReference type="AlphaFoldDB" id="A0A9K3MZP8"/>
<organism evidence="1 2">
    <name type="scientific">Helianthus annuus</name>
    <name type="common">Common sunflower</name>
    <dbReference type="NCBI Taxonomy" id="4232"/>
    <lineage>
        <taxon>Eukaryota</taxon>
        <taxon>Viridiplantae</taxon>
        <taxon>Streptophyta</taxon>
        <taxon>Embryophyta</taxon>
        <taxon>Tracheophyta</taxon>
        <taxon>Spermatophyta</taxon>
        <taxon>Magnoliopsida</taxon>
        <taxon>eudicotyledons</taxon>
        <taxon>Gunneridae</taxon>
        <taxon>Pentapetalae</taxon>
        <taxon>asterids</taxon>
        <taxon>campanulids</taxon>
        <taxon>Asterales</taxon>
        <taxon>Asteraceae</taxon>
        <taxon>Asteroideae</taxon>
        <taxon>Heliantheae alliance</taxon>
        <taxon>Heliantheae</taxon>
        <taxon>Helianthus</taxon>
    </lineage>
</organism>
<dbReference type="Gramene" id="mRNA:HanXRQr2_Chr11g0480471">
    <property type="protein sequence ID" value="CDS:HanXRQr2_Chr11g0480471.1"/>
    <property type="gene ID" value="HanXRQr2_Chr11g0480471"/>
</dbReference>
<sequence>MTSSLAEQTKLMAPQDPDPALKTLVLNYNQKEVVIFEHRSHNPISNHLNYNQKEVVIFEHRSHNQYLLLLTHHDLQPGLHMEHLNQLGRHQ</sequence>